<gene>
    <name evidence="1" type="ORF">NAG76_20300</name>
</gene>
<dbReference type="AlphaFoldDB" id="A0A9J6ZDB3"/>
<dbReference type="Proteomes" id="UP001056756">
    <property type="component" value="Chromosome"/>
</dbReference>
<proteinExistence type="predicted"/>
<dbReference type="EMBL" id="CP097899">
    <property type="protein sequence ID" value="URN94138.1"/>
    <property type="molecule type" value="Genomic_DNA"/>
</dbReference>
<name>A0A9J6ZDB3_9BACL</name>
<protein>
    <submittedName>
        <fullName evidence="1">Stage VI sporulation protein F</fullName>
    </submittedName>
</protein>
<dbReference type="KEGG" id="plig:NAG76_20300"/>
<dbReference type="Pfam" id="PF14069">
    <property type="entry name" value="SpoVIF"/>
    <property type="match status" value="1"/>
</dbReference>
<sequence length="90" mass="9891">MSNDLSKDVLGAIKKKTGKNITANSVSKIASTVQPDSLENEAELRKLVRSIADMAKIKMTDSQFEHIVKTIKSSGMKTSNIEALMKILIR</sequence>
<organism evidence="1 2">
    <name type="scientific">Candidatus Pristimantibacillus lignocellulolyticus</name>
    <dbReference type="NCBI Taxonomy" id="2994561"/>
    <lineage>
        <taxon>Bacteria</taxon>
        <taxon>Bacillati</taxon>
        <taxon>Bacillota</taxon>
        <taxon>Bacilli</taxon>
        <taxon>Bacillales</taxon>
        <taxon>Paenibacillaceae</taxon>
        <taxon>Candidatus Pristimantibacillus</taxon>
    </lineage>
</organism>
<evidence type="ECO:0000313" key="1">
    <source>
        <dbReference type="EMBL" id="URN94138.1"/>
    </source>
</evidence>
<evidence type="ECO:0000313" key="2">
    <source>
        <dbReference type="Proteomes" id="UP001056756"/>
    </source>
</evidence>
<dbReference type="InterPro" id="IPR025942">
    <property type="entry name" value="SpoVIF"/>
</dbReference>
<accession>A0A9J6ZDB3</accession>
<reference evidence="1" key="1">
    <citation type="submission" date="2022-05" db="EMBL/GenBank/DDBJ databases">
        <title>Novel bacterial taxa in a minimal lignocellulolytic consortium and its capacity to transform plastics disclosed by genome-resolved metagenomics.</title>
        <authorList>
            <person name="Rodriguez C.A.D."/>
            <person name="Diaz-Garcia L."/>
            <person name="Herrera K."/>
            <person name="Tarazona N.A."/>
            <person name="Sproer C."/>
            <person name="Overmann J."/>
            <person name="Jimenez D.J."/>
        </authorList>
    </citation>
    <scope>NUCLEOTIDE SEQUENCE</scope>
    <source>
        <strain evidence="1">MAG5</strain>
    </source>
</reference>